<dbReference type="InterPro" id="IPR001789">
    <property type="entry name" value="Sig_transdc_resp-reg_receiver"/>
</dbReference>
<dbReference type="Proteomes" id="UP001609219">
    <property type="component" value="Unassembled WGS sequence"/>
</dbReference>
<sequence length="129" mass="14253">MTRLLLIEDNLPDRIRYRRMLSLAPESYELVEVGTTTDGLAALDTSIDGVLLDHDLPDIAGLEVLKIIRDRSDPPVVVMLTGEEDANVCIEALKAGAADYLMKRRIDEDILHRSIRGGARARQVGTRGT</sequence>
<evidence type="ECO:0000256" key="3">
    <source>
        <dbReference type="ARBA" id="ARBA00023015"/>
    </source>
</evidence>
<gene>
    <name evidence="9" type="ORF">ACHIPV_20210</name>
    <name evidence="8" type="ORF">ACHIRB_18995</name>
</gene>
<feature type="domain" description="Response regulatory" evidence="7">
    <location>
        <begin position="3"/>
        <end position="118"/>
    </location>
</feature>
<keyword evidence="3" id="KW-0805">Transcription regulation</keyword>
<dbReference type="EMBL" id="JBIMSN010000084">
    <property type="protein sequence ID" value="MFH5230638.1"/>
    <property type="molecule type" value="Genomic_DNA"/>
</dbReference>
<evidence type="ECO:0000256" key="4">
    <source>
        <dbReference type="ARBA" id="ARBA00023125"/>
    </source>
</evidence>
<dbReference type="Proteomes" id="UP001609176">
    <property type="component" value="Unassembled WGS sequence"/>
</dbReference>
<keyword evidence="1 6" id="KW-0597">Phosphoprotein</keyword>
<dbReference type="InterPro" id="IPR011006">
    <property type="entry name" value="CheY-like_superfamily"/>
</dbReference>
<dbReference type="SMART" id="SM00448">
    <property type="entry name" value="REC"/>
    <property type="match status" value="1"/>
</dbReference>
<evidence type="ECO:0000313" key="9">
    <source>
        <dbReference type="EMBL" id="MFH5244180.1"/>
    </source>
</evidence>
<keyword evidence="4" id="KW-0238">DNA-binding</keyword>
<dbReference type="PROSITE" id="PS50110">
    <property type="entry name" value="RESPONSE_REGULATORY"/>
    <property type="match status" value="1"/>
</dbReference>
<evidence type="ECO:0000313" key="10">
    <source>
        <dbReference type="Proteomes" id="UP001609176"/>
    </source>
</evidence>
<dbReference type="InterPro" id="IPR039420">
    <property type="entry name" value="WalR-like"/>
</dbReference>
<protein>
    <submittedName>
        <fullName evidence="8">Response regulator</fullName>
    </submittedName>
</protein>
<evidence type="ECO:0000256" key="5">
    <source>
        <dbReference type="ARBA" id="ARBA00023163"/>
    </source>
</evidence>
<keyword evidence="2" id="KW-0902">Two-component regulatory system</keyword>
<evidence type="ECO:0000256" key="6">
    <source>
        <dbReference type="PROSITE-ProRule" id="PRU00169"/>
    </source>
</evidence>
<accession>A0ABW7K6E3</accession>
<evidence type="ECO:0000313" key="8">
    <source>
        <dbReference type="EMBL" id="MFH5230638.1"/>
    </source>
</evidence>
<dbReference type="RefSeq" id="WP_395125543.1">
    <property type="nucleotide sequence ID" value="NZ_JBIMSN010000084.1"/>
</dbReference>
<keyword evidence="5" id="KW-0804">Transcription</keyword>
<evidence type="ECO:0000256" key="1">
    <source>
        <dbReference type="ARBA" id="ARBA00022553"/>
    </source>
</evidence>
<dbReference type="PANTHER" id="PTHR48111">
    <property type="entry name" value="REGULATOR OF RPOS"/>
    <property type="match status" value="1"/>
</dbReference>
<keyword evidence="11" id="KW-1185">Reference proteome</keyword>
<dbReference type="SUPFAM" id="SSF52172">
    <property type="entry name" value="CheY-like"/>
    <property type="match status" value="1"/>
</dbReference>
<proteinExistence type="predicted"/>
<feature type="modified residue" description="4-aspartylphosphate" evidence="6">
    <location>
        <position position="53"/>
    </location>
</feature>
<dbReference type="EMBL" id="JBIMSP010000037">
    <property type="protein sequence ID" value="MFH5244180.1"/>
    <property type="molecule type" value="Genomic_DNA"/>
</dbReference>
<comment type="caution">
    <text evidence="8">The sequence shown here is derived from an EMBL/GenBank/DDBJ whole genome shotgun (WGS) entry which is preliminary data.</text>
</comment>
<name>A0ABW7K6E3_9NOCA</name>
<evidence type="ECO:0000313" key="11">
    <source>
        <dbReference type="Proteomes" id="UP001609219"/>
    </source>
</evidence>
<dbReference type="Pfam" id="PF00072">
    <property type="entry name" value="Response_reg"/>
    <property type="match status" value="1"/>
</dbReference>
<organism evidence="8 11">
    <name type="scientific">Antrihabitans spumae</name>
    <dbReference type="NCBI Taxonomy" id="3373370"/>
    <lineage>
        <taxon>Bacteria</taxon>
        <taxon>Bacillati</taxon>
        <taxon>Actinomycetota</taxon>
        <taxon>Actinomycetes</taxon>
        <taxon>Mycobacteriales</taxon>
        <taxon>Nocardiaceae</taxon>
        <taxon>Antrihabitans</taxon>
    </lineage>
</organism>
<evidence type="ECO:0000259" key="7">
    <source>
        <dbReference type="PROSITE" id="PS50110"/>
    </source>
</evidence>
<dbReference type="PANTHER" id="PTHR48111:SF1">
    <property type="entry name" value="TWO-COMPONENT RESPONSE REGULATOR ORR33"/>
    <property type="match status" value="1"/>
</dbReference>
<evidence type="ECO:0000256" key="2">
    <source>
        <dbReference type="ARBA" id="ARBA00023012"/>
    </source>
</evidence>
<reference evidence="10 11" key="1">
    <citation type="submission" date="2024-10" db="EMBL/GenBank/DDBJ databases">
        <authorList>
            <person name="Riesco R."/>
        </authorList>
    </citation>
    <scope>NUCLEOTIDE SEQUENCE [LARGE SCALE GENOMIC DNA]</scope>
    <source>
        <strain evidence="9 10">NCIMB 15448</strain>
        <strain evidence="8 11">NCIMB 15450</strain>
    </source>
</reference>
<dbReference type="Gene3D" id="3.40.50.2300">
    <property type="match status" value="1"/>
</dbReference>